<feature type="compositionally biased region" description="Polar residues" evidence="1">
    <location>
        <begin position="298"/>
        <end position="316"/>
    </location>
</feature>
<evidence type="ECO:0000256" key="1">
    <source>
        <dbReference type="SAM" id="MobiDB-lite"/>
    </source>
</evidence>
<gene>
    <name evidence="2" type="ORF">APZ42_023832</name>
</gene>
<proteinExistence type="predicted"/>
<feature type="region of interest" description="Disordered" evidence="1">
    <location>
        <begin position="260"/>
        <end position="379"/>
    </location>
</feature>
<dbReference type="OrthoDB" id="6361153at2759"/>
<feature type="compositionally biased region" description="Polar residues" evidence="1">
    <location>
        <begin position="477"/>
        <end position="493"/>
    </location>
</feature>
<name>A0A0P5ZWQ5_9CRUS</name>
<comment type="caution">
    <text evidence="2">The sequence shown here is derived from an EMBL/GenBank/DDBJ whole genome shotgun (WGS) entry which is preliminary data.</text>
</comment>
<feature type="compositionally biased region" description="Polar residues" evidence="1">
    <location>
        <begin position="114"/>
        <end position="135"/>
    </location>
</feature>
<dbReference type="AlphaFoldDB" id="A0A0P5ZWQ5"/>
<feature type="compositionally biased region" description="Low complexity" evidence="1">
    <location>
        <begin position="332"/>
        <end position="368"/>
    </location>
</feature>
<feature type="region of interest" description="Disordered" evidence="1">
    <location>
        <begin position="720"/>
        <end position="741"/>
    </location>
</feature>
<dbReference type="EMBL" id="LRGB01001581">
    <property type="protein sequence ID" value="KZS11121.1"/>
    <property type="molecule type" value="Genomic_DNA"/>
</dbReference>
<evidence type="ECO:0000313" key="3">
    <source>
        <dbReference type="Proteomes" id="UP000076858"/>
    </source>
</evidence>
<feature type="compositionally biased region" description="Polar residues" evidence="1">
    <location>
        <begin position="722"/>
        <end position="733"/>
    </location>
</feature>
<feature type="compositionally biased region" description="Basic residues" evidence="1">
    <location>
        <begin position="318"/>
        <end position="331"/>
    </location>
</feature>
<organism evidence="2 3">
    <name type="scientific">Daphnia magna</name>
    <dbReference type="NCBI Taxonomy" id="35525"/>
    <lineage>
        <taxon>Eukaryota</taxon>
        <taxon>Metazoa</taxon>
        <taxon>Ecdysozoa</taxon>
        <taxon>Arthropoda</taxon>
        <taxon>Crustacea</taxon>
        <taxon>Branchiopoda</taxon>
        <taxon>Diplostraca</taxon>
        <taxon>Cladocera</taxon>
        <taxon>Anomopoda</taxon>
        <taxon>Daphniidae</taxon>
        <taxon>Daphnia</taxon>
    </lineage>
</organism>
<feature type="region of interest" description="Disordered" evidence="1">
    <location>
        <begin position="99"/>
        <end position="142"/>
    </location>
</feature>
<keyword evidence="3" id="KW-1185">Reference proteome</keyword>
<accession>A0A0P5ZWQ5</accession>
<sequence length="781" mass="85332">MYSGQAIVLRNLRQIPPNTAKVIRLQKQFVEAVQRYQELNERPDKDEAMLQELLREIAVLDKTQREELDLVREAELKCISQEIQNDLFCSEKLSDPGLSAQTQECSETEDEFPPSTQELKTTGEDISSSSTSAKTENFKEPNKLAVLEEIEEEQEKSNDEQPMDWEDLTREQWSESDRLLQKVERVGTKVLQRDFMSTVELVHVSHYKKAEEALIQRKAKAVQGKKVITTGPWQIIDIPTKVSNRRCNYLTGLHVTIRQKDPKRSVMTSYSMEPSGVKTRHHDSRGSSRASSRASSPVFLQTESYNSKDNYNSGSNAKHLRSTKTRAKSKKASPTAPSKINNNNYNQQNKSSPSSKTTTFNSNPSNKPEPVDSNSKNSSRALEPCVTYTLVDGVPHFKVFFPSSNDSITSPAAGGIPKTAINGSPSFSSTRASIVESDIEIMQTNNCLENGSSPRITPERKIKPSSKPIKRPRLSHQGFSLSTTPIKAGTSNVETVPNSTAIKAEETGNKEEMGRCIEKCGSWMGAPHFKFYRTFPSVNATVASTNWSGSANSTVTTVVPPKSVVIAPAPKLSSPITTPKLVIASSNATSSTATTVLPAMPKLTMGNQGLKSFVSPSGPPLNAQSGKFVPIAPKVASLAGGVSNYVIVPFADKNNGNQSTAIKRPISLLKTCPPLSSSQNPSSAGTFLTVKNLKECFQNNKQYKDMKVVVQKVPVTVQAPTTGTASGGNQSPGQRVPLASDKEDLKKKVVKLFPSTDKEKANGDDSHHLTSPTVIVADMSM</sequence>
<evidence type="ECO:0000313" key="2">
    <source>
        <dbReference type="EMBL" id="KZS11121.1"/>
    </source>
</evidence>
<feature type="compositionally biased region" description="Low complexity" evidence="1">
    <location>
        <begin position="287"/>
        <end position="296"/>
    </location>
</feature>
<dbReference type="Proteomes" id="UP000076858">
    <property type="component" value="Unassembled WGS sequence"/>
</dbReference>
<feature type="region of interest" description="Disordered" evidence="1">
    <location>
        <begin position="447"/>
        <end position="493"/>
    </location>
</feature>
<protein>
    <submittedName>
        <fullName evidence="2">Uncharacterized protein</fullName>
    </submittedName>
</protein>
<reference evidence="2 3" key="1">
    <citation type="submission" date="2016-03" db="EMBL/GenBank/DDBJ databases">
        <title>EvidentialGene: Evidence-directed Construction of Genes on Genomes.</title>
        <authorList>
            <person name="Gilbert D.G."/>
            <person name="Choi J.-H."/>
            <person name="Mockaitis K."/>
            <person name="Colbourne J."/>
            <person name="Pfrender M."/>
        </authorList>
    </citation>
    <scope>NUCLEOTIDE SEQUENCE [LARGE SCALE GENOMIC DNA]</scope>
    <source>
        <strain evidence="2 3">Xinb3</strain>
        <tissue evidence="2">Complete organism</tissue>
    </source>
</reference>